<evidence type="ECO:0000313" key="3">
    <source>
        <dbReference type="Proteomes" id="UP000054051"/>
    </source>
</evidence>
<dbReference type="eggNOG" id="ENOG5033DV9">
    <property type="taxonomic scope" value="Bacteria"/>
</dbReference>
<keyword evidence="3" id="KW-1185">Reference proteome</keyword>
<dbReference type="InterPro" id="IPR025319">
    <property type="entry name" value="DUF4224"/>
</dbReference>
<evidence type="ECO:0000313" key="2">
    <source>
        <dbReference type="EMBL" id="CCD30238.1"/>
    </source>
</evidence>
<dbReference type="OrthoDB" id="8612748at2"/>
<accession>G2JBT3</accession>
<dbReference type="EMBL" id="CAFB01000082">
    <property type="protein sequence ID" value="CCD30238.1"/>
    <property type="molecule type" value="Genomic_DNA"/>
</dbReference>
<feature type="domain" description="DUF4224" evidence="1">
    <location>
        <begin position="6"/>
        <end position="50"/>
    </location>
</feature>
<organism evidence="2 3">
    <name type="scientific">Candidatus Glomeribacter gigasporarum BEG34</name>
    <dbReference type="NCBI Taxonomy" id="1070319"/>
    <lineage>
        <taxon>Bacteria</taxon>
        <taxon>Pseudomonadati</taxon>
        <taxon>Pseudomonadota</taxon>
        <taxon>Betaproteobacteria</taxon>
        <taxon>Burkholderiales</taxon>
        <taxon>Burkholderiaceae</taxon>
        <taxon>Candidatus Glomeribacter</taxon>
    </lineage>
</organism>
<proteinExistence type="predicted"/>
<dbReference type="RefSeq" id="WP_006683287.1">
    <property type="nucleotide sequence ID" value="NZ_CAFB01000082.1"/>
</dbReference>
<sequence length="72" mass="7862">MSTPIFLTNDEISHLTARKNKGAQIDALRRMGLPFFVNATGHPVVTRAAIEGGFKARQEAANVWTPQVLKTA</sequence>
<protein>
    <recommendedName>
        <fullName evidence="1">DUF4224 domain-containing protein</fullName>
    </recommendedName>
</protein>
<name>G2JBT3_9BURK</name>
<comment type="caution">
    <text evidence="2">The sequence shown here is derived from an EMBL/GenBank/DDBJ whole genome shotgun (WGS) entry which is preliminary data.</text>
</comment>
<dbReference type="AlphaFoldDB" id="G2JBT3"/>
<dbReference type="STRING" id="1070319.CAGGBEG34_610002"/>
<evidence type="ECO:0000259" key="1">
    <source>
        <dbReference type="Pfam" id="PF13986"/>
    </source>
</evidence>
<gene>
    <name evidence="2" type="ORF">CAGGBEG34_610002</name>
</gene>
<dbReference type="Proteomes" id="UP000054051">
    <property type="component" value="Unassembled WGS sequence"/>
</dbReference>
<dbReference type="Pfam" id="PF13986">
    <property type="entry name" value="DUF4224"/>
    <property type="match status" value="1"/>
</dbReference>
<reference evidence="2 3" key="1">
    <citation type="submission" date="2011-08" db="EMBL/GenBank/DDBJ databases">
        <title>The genome of the obligate endobacterium of an arbuscular mycorrhizal fungus reveals an interphylum network of nutritional interactions.</title>
        <authorList>
            <person name="Ghignone S."/>
            <person name="Salvioli A."/>
            <person name="Anca I."/>
            <person name="Lumini E."/>
            <person name="Ortu G."/>
            <person name="Petiti L."/>
            <person name="Cruveiller S."/>
            <person name="Bianciotto V."/>
            <person name="Piffanelli P."/>
            <person name="Lanfranco L."/>
            <person name="Bonfante P."/>
        </authorList>
    </citation>
    <scope>NUCLEOTIDE SEQUENCE [LARGE SCALE GENOMIC DNA]</scope>
    <source>
        <strain evidence="2 3">BEG34</strain>
    </source>
</reference>